<keyword evidence="3" id="KW-0802">TPR repeat</keyword>
<dbReference type="EMBL" id="CP016414">
    <property type="protein sequence ID" value="ANU35780.1"/>
    <property type="molecule type" value="Genomic_DNA"/>
</dbReference>
<feature type="domain" description="Cytochrome c-type biogenesis protein H TPR" evidence="4">
    <location>
        <begin position="43"/>
        <end position="159"/>
    </location>
</feature>
<dbReference type="PATRIC" id="fig|45658.6.peg.2292"/>
<sequence length="179" mass="20110">MKKMILASILVSVPLFVWLRGSPPPNALLEQSAFSHQQQMSDLQTQLKADPNQADLWFQLGHGYLNQQEFTAALTCFDYAMRLSDTPTASQLSAKASALYYQNKQQMSAEVKGLLNQSLALEADNLTALTLLASDHFISFRYQPAIELWTQILDSQHPDVDRITIIQLLNQAKQMQAGR</sequence>
<dbReference type="InterPro" id="IPR051263">
    <property type="entry name" value="C-type_cytochrome_biogenesis"/>
</dbReference>
<keyword evidence="2" id="KW-0201">Cytochrome c-type biogenesis</keyword>
<proteinExistence type="predicted"/>
<evidence type="ECO:0000256" key="3">
    <source>
        <dbReference type="ARBA" id="ARBA00022803"/>
    </source>
</evidence>
<dbReference type="GO" id="GO:0017004">
    <property type="term" value="P:cytochrome complex assembly"/>
    <property type="evidence" value="ECO:0007669"/>
    <property type="project" value="UniProtKB-KW"/>
</dbReference>
<evidence type="ECO:0000313" key="5">
    <source>
        <dbReference type="EMBL" id="ANU35780.1"/>
    </source>
</evidence>
<dbReference type="RefSeq" id="WP_065430738.1">
    <property type="nucleotide sequence ID" value="NZ_CP016307.1"/>
</dbReference>
<dbReference type="PANTHER" id="PTHR47870">
    <property type="entry name" value="CYTOCHROME C-TYPE BIOGENESIS PROTEIN CCMH"/>
    <property type="match status" value="1"/>
</dbReference>
<accession>A0A1B1NQV9</accession>
<reference evidence="5 6" key="1">
    <citation type="submission" date="2016-07" db="EMBL/GenBank/DDBJ databases">
        <title>Genome sequencing of Vibrio scophthalmi strain VS-05, an isolated from Paralichthys olivaceus.</title>
        <authorList>
            <person name="Han H.-J."/>
        </authorList>
    </citation>
    <scope>NUCLEOTIDE SEQUENCE [LARGE SCALE GENOMIC DNA]</scope>
    <source>
        <strain evidence="5 6">VS-05</strain>
    </source>
</reference>
<evidence type="ECO:0000256" key="2">
    <source>
        <dbReference type="ARBA" id="ARBA00022748"/>
    </source>
</evidence>
<evidence type="ECO:0000256" key="1">
    <source>
        <dbReference type="ARBA" id="ARBA00022737"/>
    </source>
</evidence>
<dbReference type="GeneID" id="96871355"/>
<keyword evidence="6" id="KW-1185">Reference proteome</keyword>
<gene>
    <name evidence="5" type="ORF">VSVS05_00648</name>
</gene>
<dbReference type="InterPro" id="IPR056413">
    <property type="entry name" value="TPR_CcmH_CycH"/>
</dbReference>
<dbReference type="KEGG" id="vsc:VSVS12_02325"/>
<dbReference type="InterPro" id="IPR019734">
    <property type="entry name" value="TPR_rpt"/>
</dbReference>
<keyword evidence="1" id="KW-0677">Repeat</keyword>
<organism evidence="5 6">
    <name type="scientific">Vibrio scophthalmi</name>
    <dbReference type="NCBI Taxonomy" id="45658"/>
    <lineage>
        <taxon>Bacteria</taxon>
        <taxon>Pseudomonadati</taxon>
        <taxon>Pseudomonadota</taxon>
        <taxon>Gammaproteobacteria</taxon>
        <taxon>Vibrionales</taxon>
        <taxon>Vibrionaceae</taxon>
        <taxon>Vibrio</taxon>
    </lineage>
</organism>
<protein>
    <submittedName>
        <fullName evidence="5">Formate-dependent nitrite reductase complex subunit</fullName>
    </submittedName>
</protein>
<dbReference type="SUPFAM" id="SSF48452">
    <property type="entry name" value="TPR-like"/>
    <property type="match status" value="1"/>
</dbReference>
<dbReference type="Proteomes" id="UP000092528">
    <property type="component" value="Chromosome 1"/>
</dbReference>
<dbReference type="PROSITE" id="PS50005">
    <property type="entry name" value="TPR"/>
    <property type="match status" value="1"/>
</dbReference>
<dbReference type="Gene3D" id="1.25.40.10">
    <property type="entry name" value="Tetratricopeptide repeat domain"/>
    <property type="match status" value="1"/>
</dbReference>
<evidence type="ECO:0000259" key="4">
    <source>
        <dbReference type="Pfam" id="PF23914"/>
    </source>
</evidence>
<dbReference type="PANTHER" id="PTHR47870:SF1">
    <property type="entry name" value="CYTOCHROME C-TYPE BIOGENESIS PROTEIN CCMH"/>
    <property type="match status" value="1"/>
</dbReference>
<name>A0A1B1NQV9_9VIBR</name>
<dbReference type="AlphaFoldDB" id="A0A1B1NQV9"/>
<evidence type="ECO:0000313" key="6">
    <source>
        <dbReference type="Proteomes" id="UP000092528"/>
    </source>
</evidence>
<dbReference type="GO" id="GO:0005886">
    <property type="term" value="C:plasma membrane"/>
    <property type="evidence" value="ECO:0007669"/>
    <property type="project" value="TreeGrafter"/>
</dbReference>
<dbReference type="InterPro" id="IPR011990">
    <property type="entry name" value="TPR-like_helical_dom_sf"/>
</dbReference>
<dbReference type="STRING" id="45658.VSVS12_02325"/>
<dbReference type="Pfam" id="PF23914">
    <property type="entry name" value="TPR_CcmH_CycH"/>
    <property type="match status" value="1"/>
</dbReference>